<accession>G4CNU3</accession>
<dbReference type="HOGENOM" id="CLU_3254646_0_0_4"/>
<evidence type="ECO:0000313" key="1">
    <source>
        <dbReference type="EMBL" id="EGZ48893.1"/>
    </source>
</evidence>
<dbReference type="AlphaFoldDB" id="G4CNU3"/>
<dbReference type="Proteomes" id="UP000005336">
    <property type="component" value="Unassembled WGS sequence"/>
</dbReference>
<evidence type="ECO:0000313" key="2">
    <source>
        <dbReference type="Proteomes" id="UP000005336"/>
    </source>
</evidence>
<keyword evidence="2" id="KW-1185">Reference proteome</keyword>
<reference evidence="1 2" key="1">
    <citation type="submission" date="2011-06" db="EMBL/GenBank/DDBJ databases">
        <authorList>
            <person name="Muzny D."/>
            <person name="Qin X."/>
            <person name="Deng J."/>
            <person name="Jiang H."/>
            <person name="Liu Y."/>
            <person name="Qu J."/>
            <person name="Song X.-Z."/>
            <person name="Zhang L."/>
            <person name="Thornton R."/>
            <person name="Coyle M."/>
            <person name="Francisco L."/>
            <person name="Jackson L."/>
            <person name="Javaid M."/>
            <person name="Korchina V."/>
            <person name="Kovar C."/>
            <person name="Mata R."/>
            <person name="Mathew T."/>
            <person name="Ngo R."/>
            <person name="Nguyen L."/>
            <person name="Nguyen N."/>
            <person name="Okwuonu G."/>
            <person name="Ongeri F."/>
            <person name="Pham C."/>
            <person name="Simmons D."/>
            <person name="Wilczek-Boney K."/>
            <person name="Hale W."/>
            <person name="Jakkamsetti A."/>
            <person name="Pham P."/>
            <person name="Ruth R."/>
            <person name="San Lucas F."/>
            <person name="Warren J."/>
            <person name="Zhang J."/>
            <person name="Zhao Z."/>
            <person name="Zhou C."/>
            <person name="Zhu D."/>
            <person name="Lee S."/>
            <person name="Bess C."/>
            <person name="Blankenburg K."/>
            <person name="Forbes L."/>
            <person name="Fu Q."/>
            <person name="Gubbala S."/>
            <person name="Hirani K."/>
            <person name="Jayaseelan J.C."/>
            <person name="Lara F."/>
            <person name="Munidasa M."/>
            <person name="Palculict T."/>
            <person name="Patil S."/>
            <person name="Pu L.-L."/>
            <person name="Saada N."/>
            <person name="Tang L."/>
            <person name="Weissenberger G."/>
            <person name="Zhu Y."/>
            <person name="Hemphill L."/>
            <person name="Shang Y."/>
            <person name="Youmans B."/>
            <person name="Ayvaz T."/>
            <person name="Ross M."/>
            <person name="Santibanez J."/>
            <person name="Aqrawi P."/>
            <person name="Gross S."/>
            <person name="Joshi V."/>
            <person name="Fowler G."/>
            <person name="Nazareth L."/>
            <person name="Reid J."/>
            <person name="Worley K."/>
            <person name="Petrosino J."/>
            <person name="Highlander S."/>
            <person name="Gibbs R."/>
        </authorList>
    </citation>
    <scope>NUCLEOTIDE SEQUENCE [LARGE SCALE GENOMIC DNA]</scope>
    <source>
        <strain evidence="1 2">9715</strain>
    </source>
</reference>
<name>G4CNU3_9NEIS</name>
<sequence>MTGVLIFKFIRDTLPTIQNACLKSFQTGIVYAGISGGSGARL</sequence>
<dbReference type="PATRIC" id="fig|1030841.3.peg.740"/>
<comment type="caution">
    <text evidence="1">The sequence shown here is derived from an EMBL/GenBank/DDBJ whole genome shotgun (WGS) entry which is preliminary data.</text>
</comment>
<dbReference type="EMBL" id="AGAZ01000032">
    <property type="protein sequence ID" value="EGZ48893.1"/>
    <property type="molecule type" value="Genomic_DNA"/>
</dbReference>
<protein>
    <submittedName>
        <fullName evidence="1">Uncharacterized protein</fullName>
    </submittedName>
</protein>
<gene>
    <name evidence="1" type="ORF">HMPREF9370_0752</name>
</gene>
<proteinExistence type="predicted"/>
<organism evidence="1 2">
    <name type="scientific">Neisseria wadsworthii 9715</name>
    <dbReference type="NCBI Taxonomy" id="1030841"/>
    <lineage>
        <taxon>Bacteria</taxon>
        <taxon>Pseudomonadati</taxon>
        <taxon>Pseudomonadota</taxon>
        <taxon>Betaproteobacteria</taxon>
        <taxon>Neisseriales</taxon>
        <taxon>Neisseriaceae</taxon>
        <taxon>Neisseria</taxon>
    </lineage>
</organism>